<dbReference type="GO" id="GO:0016020">
    <property type="term" value="C:membrane"/>
    <property type="evidence" value="ECO:0007669"/>
    <property type="project" value="InterPro"/>
</dbReference>
<evidence type="ECO:0000313" key="13">
    <source>
        <dbReference type="Proteomes" id="UP000051074"/>
    </source>
</evidence>
<accession>A0A0R1M5B6</accession>
<evidence type="ECO:0000256" key="3">
    <source>
        <dbReference type="ARBA" id="ARBA00022553"/>
    </source>
</evidence>
<feature type="transmembrane region" description="Helical" evidence="10">
    <location>
        <begin position="73"/>
        <end position="90"/>
    </location>
</feature>
<keyword evidence="13" id="KW-1185">Reference proteome</keyword>
<organism evidence="12 13">
    <name type="scientific">Lactobacillus equicursoris DSM 19284 = JCM 14600 = CIP 110162</name>
    <dbReference type="NCBI Taxonomy" id="1293597"/>
    <lineage>
        <taxon>Bacteria</taxon>
        <taxon>Bacillati</taxon>
        <taxon>Bacillota</taxon>
        <taxon>Bacilli</taxon>
        <taxon>Lactobacillales</taxon>
        <taxon>Lactobacillaceae</taxon>
        <taxon>Lactobacillus</taxon>
    </lineage>
</organism>
<sequence>MTWLNVLIVLFISSTFYQASSYIVNHNLSYHFLNQLDRLPLSPITIFWTSNLAMLLLTMTMNMRHHSSHSRSFSAPFFFAEICLAALIYFELQMSYNGIFLLILVDYFISSRNLTRLRHFRFWTCVAVAFLLLYSVSDYNILGKISHMPSLSTYISFMAESDQPGLVFIQNLLTTLNLLSFIWIIVYYGLYLLSQERDIQEKLKEAARANTELKNYAALSEKIAQNRERKRIARDIHDTVGHALTGITAGIDATKMLIDINPQAAKTQLDKLSAASKQGLKDVRKTLNQMRPGALNGYTFEASLKKMLQEYSDISHIKIEFSYQWQGAEFEKTTENVIFRIIEEAITNSIRHGHATLVSINCLERPNAYLLTIRDNGVGIKMIRPGFGITQMKERVAIIGGKISFNGDNGFLINVIIPKGKSEEN</sequence>
<comment type="caution">
    <text evidence="12">The sequence shown here is derived from an EMBL/GenBank/DDBJ whole genome shotgun (WGS) entry which is preliminary data.</text>
</comment>
<dbReference type="PANTHER" id="PTHR24421">
    <property type="entry name" value="NITRATE/NITRITE SENSOR PROTEIN NARX-RELATED"/>
    <property type="match status" value="1"/>
</dbReference>
<dbReference type="GO" id="GO:0005524">
    <property type="term" value="F:ATP binding"/>
    <property type="evidence" value="ECO:0007669"/>
    <property type="project" value="UniProtKB-KW"/>
</dbReference>
<dbReference type="GO" id="GO:0046983">
    <property type="term" value="F:protein dimerization activity"/>
    <property type="evidence" value="ECO:0007669"/>
    <property type="project" value="InterPro"/>
</dbReference>
<keyword evidence="10" id="KW-0472">Membrane</keyword>
<dbReference type="InterPro" id="IPR050482">
    <property type="entry name" value="Sensor_HK_TwoCompSys"/>
</dbReference>
<evidence type="ECO:0000256" key="1">
    <source>
        <dbReference type="ARBA" id="ARBA00000085"/>
    </source>
</evidence>
<evidence type="ECO:0000256" key="10">
    <source>
        <dbReference type="SAM" id="Phobius"/>
    </source>
</evidence>
<feature type="domain" description="Histidine kinase/HSP90-like ATPase" evidence="11">
    <location>
        <begin position="333"/>
        <end position="421"/>
    </location>
</feature>
<evidence type="ECO:0000259" key="11">
    <source>
        <dbReference type="SMART" id="SM00387"/>
    </source>
</evidence>
<feature type="transmembrane region" description="Helical" evidence="10">
    <location>
        <begin position="96"/>
        <end position="115"/>
    </location>
</feature>
<dbReference type="STRING" id="1293597.FC20_GL001447"/>
<dbReference type="Pfam" id="PF07730">
    <property type="entry name" value="HisKA_3"/>
    <property type="match status" value="1"/>
</dbReference>
<dbReference type="SUPFAM" id="SSF55874">
    <property type="entry name" value="ATPase domain of HSP90 chaperone/DNA topoisomerase II/histidine kinase"/>
    <property type="match status" value="1"/>
</dbReference>
<evidence type="ECO:0000256" key="9">
    <source>
        <dbReference type="SAM" id="Coils"/>
    </source>
</evidence>
<name>A0A0R1M5B6_9LACO</name>
<keyword evidence="9" id="KW-0175">Coiled coil</keyword>
<evidence type="ECO:0000256" key="7">
    <source>
        <dbReference type="ARBA" id="ARBA00022840"/>
    </source>
</evidence>
<evidence type="ECO:0000256" key="8">
    <source>
        <dbReference type="ARBA" id="ARBA00023012"/>
    </source>
</evidence>
<dbReference type="EC" id="2.7.13.3" evidence="2"/>
<dbReference type="InterPro" id="IPR011712">
    <property type="entry name" value="Sig_transdc_His_kin_sub3_dim/P"/>
</dbReference>
<evidence type="ECO:0000256" key="4">
    <source>
        <dbReference type="ARBA" id="ARBA00022679"/>
    </source>
</evidence>
<dbReference type="GO" id="GO:0000155">
    <property type="term" value="F:phosphorelay sensor kinase activity"/>
    <property type="evidence" value="ECO:0007669"/>
    <property type="project" value="InterPro"/>
</dbReference>
<dbReference type="CDD" id="cd16917">
    <property type="entry name" value="HATPase_UhpB-NarQ-NarX-like"/>
    <property type="match status" value="1"/>
</dbReference>
<proteinExistence type="predicted"/>
<keyword evidence="3" id="KW-0597">Phosphoprotein</keyword>
<dbReference type="Gene3D" id="1.20.5.1930">
    <property type="match status" value="1"/>
</dbReference>
<dbReference type="InterPro" id="IPR003594">
    <property type="entry name" value="HATPase_dom"/>
</dbReference>
<evidence type="ECO:0000256" key="6">
    <source>
        <dbReference type="ARBA" id="ARBA00022777"/>
    </source>
</evidence>
<reference evidence="12 13" key="1">
    <citation type="journal article" date="2015" name="Genome Announc.">
        <title>Expanding the biotechnology potential of lactobacilli through comparative genomics of 213 strains and associated genera.</title>
        <authorList>
            <person name="Sun Z."/>
            <person name="Harris H.M."/>
            <person name="McCann A."/>
            <person name="Guo C."/>
            <person name="Argimon S."/>
            <person name="Zhang W."/>
            <person name="Yang X."/>
            <person name="Jeffery I.B."/>
            <person name="Cooney J.C."/>
            <person name="Kagawa T.F."/>
            <person name="Liu W."/>
            <person name="Song Y."/>
            <person name="Salvetti E."/>
            <person name="Wrobel A."/>
            <person name="Rasinkangas P."/>
            <person name="Parkhill J."/>
            <person name="Rea M.C."/>
            <person name="O'Sullivan O."/>
            <person name="Ritari J."/>
            <person name="Douillard F.P."/>
            <person name="Paul Ross R."/>
            <person name="Yang R."/>
            <person name="Briner A.E."/>
            <person name="Felis G.E."/>
            <person name="de Vos W.M."/>
            <person name="Barrangou R."/>
            <person name="Klaenhammer T.R."/>
            <person name="Caufield P.W."/>
            <person name="Cui Y."/>
            <person name="Zhang H."/>
            <person name="O'Toole P.W."/>
        </authorList>
    </citation>
    <scope>NUCLEOTIDE SEQUENCE [LARGE SCALE GENOMIC DNA]</scope>
    <source>
        <strain evidence="12 13">DSM 19284</strain>
    </source>
</reference>
<dbReference type="InterPro" id="IPR036890">
    <property type="entry name" value="HATPase_C_sf"/>
</dbReference>
<evidence type="ECO:0000313" key="12">
    <source>
        <dbReference type="EMBL" id="KRL00357.1"/>
    </source>
</evidence>
<keyword evidence="4" id="KW-0808">Transferase</keyword>
<keyword evidence="10" id="KW-1133">Transmembrane helix</keyword>
<keyword evidence="8" id="KW-0902">Two-component regulatory system</keyword>
<dbReference type="Pfam" id="PF02518">
    <property type="entry name" value="HATPase_c"/>
    <property type="match status" value="1"/>
</dbReference>
<dbReference type="SMART" id="SM00387">
    <property type="entry name" value="HATPase_c"/>
    <property type="match status" value="1"/>
</dbReference>
<feature type="transmembrane region" description="Helical" evidence="10">
    <location>
        <begin position="168"/>
        <end position="193"/>
    </location>
</feature>
<dbReference type="AlphaFoldDB" id="A0A0R1M5B6"/>
<keyword evidence="10" id="KW-0812">Transmembrane</keyword>
<feature type="transmembrane region" description="Helical" evidence="10">
    <location>
        <begin position="45"/>
        <end position="61"/>
    </location>
</feature>
<dbReference type="Proteomes" id="UP000051074">
    <property type="component" value="Unassembled WGS sequence"/>
</dbReference>
<protein>
    <recommendedName>
        <fullName evidence="2">histidine kinase</fullName>
        <ecNumber evidence="2">2.7.13.3</ecNumber>
    </recommendedName>
</protein>
<comment type="catalytic activity">
    <reaction evidence="1">
        <text>ATP + protein L-histidine = ADP + protein N-phospho-L-histidine.</text>
        <dbReference type="EC" id="2.7.13.3"/>
    </reaction>
</comment>
<dbReference type="eggNOG" id="COG4585">
    <property type="taxonomic scope" value="Bacteria"/>
</dbReference>
<dbReference type="EMBL" id="AZDU01000050">
    <property type="protein sequence ID" value="KRL00357.1"/>
    <property type="molecule type" value="Genomic_DNA"/>
</dbReference>
<feature type="coiled-coil region" evidence="9">
    <location>
        <begin position="192"/>
        <end position="219"/>
    </location>
</feature>
<keyword evidence="6 12" id="KW-0418">Kinase</keyword>
<gene>
    <name evidence="12" type="ORF">FC20_GL001447</name>
</gene>
<feature type="transmembrane region" description="Helical" evidence="10">
    <location>
        <begin position="122"/>
        <end position="142"/>
    </location>
</feature>
<keyword evidence="5" id="KW-0547">Nucleotide-binding</keyword>
<dbReference type="PATRIC" id="fig|1293597.4.peg.1543"/>
<dbReference type="Gene3D" id="3.30.565.10">
    <property type="entry name" value="Histidine kinase-like ATPase, C-terminal domain"/>
    <property type="match status" value="1"/>
</dbReference>
<dbReference type="PANTHER" id="PTHR24421:SF10">
    <property type="entry name" value="NITRATE_NITRITE SENSOR PROTEIN NARQ"/>
    <property type="match status" value="1"/>
</dbReference>
<keyword evidence="7" id="KW-0067">ATP-binding</keyword>
<evidence type="ECO:0000256" key="2">
    <source>
        <dbReference type="ARBA" id="ARBA00012438"/>
    </source>
</evidence>
<evidence type="ECO:0000256" key="5">
    <source>
        <dbReference type="ARBA" id="ARBA00022741"/>
    </source>
</evidence>